<feature type="domain" description="Bacterial transcriptional activator" evidence="6">
    <location>
        <begin position="95"/>
        <end position="240"/>
    </location>
</feature>
<dbReference type="Gene3D" id="1.10.10.10">
    <property type="entry name" value="Winged helix-like DNA-binding domain superfamily/Winged helix DNA-binding domain"/>
    <property type="match status" value="1"/>
</dbReference>
<dbReference type="GO" id="GO:0000160">
    <property type="term" value="P:phosphorelay signal transduction system"/>
    <property type="evidence" value="ECO:0007669"/>
    <property type="project" value="InterPro"/>
</dbReference>
<keyword evidence="8" id="KW-1185">Reference proteome</keyword>
<keyword evidence="3 7" id="KW-0238">DNA-binding</keyword>
<dbReference type="Proteomes" id="UP000277671">
    <property type="component" value="Unassembled WGS sequence"/>
</dbReference>
<dbReference type="AlphaFoldDB" id="A0A495JIB4"/>
<dbReference type="SUPFAM" id="SSF48452">
    <property type="entry name" value="TPR-like"/>
    <property type="match status" value="1"/>
</dbReference>
<dbReference type="InterPro" id="IPR016032">
    <property type="entry name" value="Sig_transdc_resp-reg_C-effctor"/>
</dbReference>
<dbReference type="PANTHER" id="PTHR35807:SF1">
    <property type="entry name" value="TRANSCRIPTIONAL REGULATOR REDD"/>
    <property type="match status" value="1"/>
</dbReference>
<dbReference type="CDD" id="cd15831">
    <property type="entry name" value="BTAD"/>
    <property type="match status" value="1"/>
</dbReference>
<gene>
    <name evidence="7" type="ORF">BDK92_2098</name>
</gene>
<evidence type="ECO:0000256" key="1">
    <source>
        <dbReference type="ARBA" id="ARBA00005820"/>
    </source>
</evidence>
<comment type="caution">
    <text evidence="7">The sequence shown here is derived from an EMBL/GenBank/DDBJ whole genome shotgun (WGS) entry which is preliminary data.</text>
</comment>
<evidence type="ECO:0000313" key="8">
    <source>
        <dbReference type="Proteomes" id="UP000277671"/>
    </source>
</evidence>
<protein>
    <submittedName>
        <fullName evidence="7">DNA-binding SARP family transcriptional activator</fullName>
    </submittedName>
</protein>
<keyword evidence="2" id="KW-0805">Transcription regulation</keyword>
<evidence type="ECO:0000256" key="2">
    <source>
        <dbReference type="ARBA" id="ARBA00023015"/>
    </source>
</evidence>
<dbReference type="SMART" id="SM01043">
    <property type="entry name" value="BTAD"/>
    <property type="match status" value="1"/>
</dbReference>
<keyword evidence="4" id="KW-0804">Transcription</keyword>
<evidence type="ECO:0000313" key="7">
    <source>
        <dbReference type="EMBL" id="RKR87799.1"/>
    </source>
</evidence>
<accession>A0A495JIB4</accession>
<dbReference type="SMART" id="SM00862">
    <property type="entry name" value="Trans_reg_C"/>
    <property type="match status" value="1"/>
</dbReference>
<evidence type="ECO:0000256" key="4">
    <source>
        <dbReference type="ARBA" id="ARBA00023163"/>
    </source>
</evidence>
<dbReference type="InterPro" id="IPR051677">
    <property type="entry name" value="AfsR-DnrI-RedD_regulator"/>
</dbReference>
<dbReference type="Gene3D" id="1.25.40.10">
    <property type="entry name" value="Tetratricopeptide repeat domain"/>
    <property type="match status" value="1"/>
</dbReference>
<feature type="domain" description="OmpR/PhoB-type" evidence="5">
    <location>
        <begin position="17"/>
        <end position="88"/>
    </location>
</feature>
<dbReference type="GO" id="GO:0006355">
    <property type="term" value="P:regulation of DNA-templated transcription"/>
    <property type="evidence" value="ECO:0007669"/>
    <property type="project" value="InterPro"/>
</dbReference>
<proteinExistence type="inferred from homology"/>
<dbReference type="GO" id="GO:0043531">
    <property type="term" value="F:ADP binding"/>
    <property type="evidence" value="ECO:0007669"/>
    <property type="project" value="InterPro"/>
</dbReference>
<dbReference type="InterPro" id="IPR001867">
    <property type="entry name" value="OmpR/PhoB-type_DNA-bd"/>
</dbReference>
<dbReference type="Pfam" id="PF03704">
    <property type="entry name" value="BTAD"/>
    <property type="match status" value="1"/>
</dbReference>
<sequence>MDISIKLLGAVELHRDGELVNPGGGKRHAVLAALALDANRPVSLRRLAAVAWAGVPPRSMVANLRTHAAALRRILGDRIVARSGGYELRVASGEFDVEEFLRLADQGRAALSAGEAAQALPLLTAALRLWRGPAGDGLQRGTALDGQLTRLDEERLRVVEDQVEARLAQAEHTAVLGLLRQHLALYPLRERAWGQLMLALYRSGDAAAALRAYQEARDALDDQLGMEPGPNLDRLHRAVLDRAPELDLPHPHPLFPAITGGDASAGLPRELPPDIAAFVGRTEEVARVVAAVRGATADGSADGSAVVVVSGPGGGGKSAVAIRAAHQLLADFPDGQIFIDLAESRHRRTEVSEVDVVARALRAFGVPAGAVPASPEERVGRYRSLVAARRTLVVVDNVTDAKQVQPLIPAGRASALITIARRRLTTLDGARHVPLGPLSQADAYEVVAALAGTERLAADPAAAAELIGLCDGLPLALRIVGARLAGRPLWPVRTLVEQLRAGGNHLDALVHEGLSIRVRLTEDYELLRADNELSGRAFRFLGGLPPAPVTSQQVAAALAVPAHEAWEALERLVDAHLARPTECGGYRLPPLAHEYAAEAALSPARGA</sequence>
<dbReference type="GO" id="GO:0003677">
    <property type="term" value="F:DNA binding"/>
    <property type="evidence" value="ECO:0007669"/>
    <property type="project" value="UniProtKB-KW"/>
</dbReference>
<dbReference type="SUPFAM" id="SSF52540">
    <property type="entry name" value="P-loop containing nucleoside triphosphate hydrolases"/>
    <property type="match status" value="1"/>
</dbReference>
<dbReference type="PRINTS" id="PR00364">
    <property type="entry name" value="DISEASERSIST"/>
</dbReference>
<dbReference type="InterPro" id="IPR027417">
    <property type="entry name" value="P-loop_NTPase"/>
</dbReference>
<dbReference type="Gene3D" id="3.40.50.300">
    <property type="entry name" value="P-loop containing nucleotide triphosphate hydrolases"/>
    <property type="match status" value="1"/>
</dbReference>
<dbReference type="InterPro" id="IPR036388">
    <property type="entry name" value="WH-like_DNA-bd_sf"/>
</dbReference>
<reference evidence="7 8" key="1">
    <citation type="submission" date="2018-10" db="EMBL/GenBank/DDBJ databases">
        <title>Sequencing the genomes of 1000 actinobacteria strains.</title>
        <authorList>
            <person name="Klenk H.-P."/>
        </authorList>
    </citation>
    <scope>NUCLEOTIDE SEQUENCE [LARGE SCALE GENOMIC DNA]</scope>
    <source>
        <strain evidence="7 8">DSM 45175</strain>
    </source>
</reference>
<dbReference type="InterPro" id="IPR005158">
    <property type="entry name" value="BTAD"/>
</dbReference>
<organism evidence="7 8">
    <name type="scientific">Micromonospora pisi</name>
    <dbReference type="NCBI Taxonomy" id="589240"/>
    <lineage>
        <taxon>Bacteria</taxon>
        <taxon>Bacillati</taxon>
        <taxon>Actinomycetota</taxon>
        <taxon>Actinomycetes</taxon>
        <taxon>Micromonosporales</taxon>
        <taxon>Micromonosporaceae</taxon>
        <taxon>Micromonospora</taxon>
    </lineage>
</organism>
<dbReference type="EMBL" id="RBKT01000001">
    <property type="protein sequence ID" value="RKR87799.1"/>
    <property type="molecule type" value="Genomic_DNA"/>
</dbReference>
<comment type="similarity">
    <text evidence="1">Belongs to the AfsR/DnrI/RedD regulatory family.</text>
</comment>
<name>A0A495JIB4_9ACTN</name>
<evidence type="ECO:0000259" key="5">
    <source>
        <dbReference type="SMART" id="SM00862"/>
    </source>
</evidence>
<evidence type="ECO:0000259" key="6">
    <source>
        <dbReference type="SMART" id="SM01043"/>
    </source>
</evidence>
<dbReference type="PANTHER" id="PTHR35807">
    <property type="entry name" value="TRANSCRIPTIONAL REGULATOR REDD-RELATED"/>
    <property type="match status" value="1"/>
</dbReference>
<evidence type="ECO:0000256" key="3">
    <source>
        <dbReference type="ARBA" id="ARBA00023125"/>
    </source>
</evidence>
<dbReference type="SUPFAM" id="SSF46894">
    <property type="entry name" value="C-terminal effector domain of the bipartite response regulators"/>
    <property type="match status" value="1"/>
</dbReference>
<dbReference type="InterPro" id="IPR011990">
    <property type="entry name" value="TPR-like_helical_dom_sf"/>
</dbReference>